<name>A0ACD5ULC5_AVESA</name>
<accession>A0ACD5ULC5</accession>
<protein>
    <submittedName>
        <fullName evidence="1">Uncharacterized protein</fullName>
    </submittedName>
</protein>
<reference evidence="1" key="2">
    <citation type="submission" date="2025-09" db="UniProtKB">
        <authorList>
            <consortium name="EnsemblPlants"/>
        </authorList>
    </citation>
    <scope>IDENTIFICATION</scope>
</reference>
<evidence type="ECO:0000313" key="2">
    <source>
        <dbReference type="Proteomes" id="UP001732700"/>
    </source>
</evidence>
<sequence length="112" mass="12568">MHRGPLIHTGARDILEMALPSVCSGHRRLFLAAILSCGLCSTWIVGGAVYMYRDEIGFCKPECRDDYIMEELRRERPMRDGDSPAPNGMREEVPTMVDDDTSSISFICSDIL</sequence>
<organism evidence="1 2">
    <name type="scientific">Avena sativa</name>
    <name type="common">Oat</name>
    <dbReference type="NCBI Taxonomy" id="4498"/>
    <lineage>
        <taxon>Eukaryota</taxon>
        <taxon>Viridiplantae</taxon>
        <taxon>Streptophyta</taxon>
        <taxon>Embryophyta</taxon>
        <taxon>Tracheophyta</taxon>
        <taxon>Spermatophyta</taxon>
        <taxon>Magnoliopsida</taxon>
        <taxon>Liliopsida</taxon>
        <taxon>Poales</taxon>
        <taxon>Poaceae</taxon>
        <taxon>BOP clade</taxon>
        <taxon>Pooideae</taxon>
        <taxon>Poodae</taxon>
        <taxon>Poeae</taxon>
        <taxon>Poeae Chloroplast Group 1 (Aveneae type)</taxon>
        <taxon>Aveninae</taxon>
        <taxon>Avena</taxon>
    </lineage>
</organism>
<dbReference type="Proteomes" id="UP001732700">
    <property type="component" value="Chromosome 2C"/>
</dbReference>
<proteinExistence type="predicted"/>
<evidence type="ECO:0000313" key="1">
    <source>
        <dbReference type="EnsemblPlants" id="AVESA.00010b.r2.2CG0267990.1.CDS"/>
    </source>
</evidence>
<dbReference type="EnsemblPlants" id="AVESA.00010b.r2.2CG0267990.1">
    <property type="protein sequence ID" value="AVESA.00010b.r2.2CG0267990.1.CDS"/>
    <property type="gene ID" value="AVESA.00010b.r2.2CG0267990"/>
</dbReference>
<keyword evidence="2" id="KW-1185">Reference proteome</keyword>
<reference evidence="1" key="1">
    <citation type="submission" date="2021-05" db="EMBL/GenBank/DDBJ databases">
        <authorList>
            <person name="Scholz U."/>
            <person name="Mascher M."/>
            <person name="Fiebig A."/>
        </authorList>
    </citation>
    <scope>NUCLEOTIDE SEQUENCE [LARGE SCALE GENOMIC DNA]</scope>
</reference>